<dbReference type="KEGG" id="mts:MTES_3247"/>
<accession>E8NDE5</accession>
<protein>
    <submittedName>
        <fullName evidence="1">Uncharacterized protein</fullName>
    </submittedName>
</protein>
<dbReference type="EMBL" id="AP012052">
    <property type="protein sequence ID" value="BAJ76211.1"/>
    <property type="molecule type" value="Genomic_DNA"/>
</dbReference>
<dbReference type="OrthoDB" id="5074566at2"/>
<reference evidence="1 2" key="1">
    <citation type="journal article" date="2011" name="J. Bacteriol.">
        <title>Genome sequence of Microbacterium testaceum StLB037, an N-acylhomoserine lactone-degrading bacterium isolated from potato leaves.</title>
        <authorList>
            <person name="Morohoshi T."/>
            <person name="Wang W.-Z."/>
            <person name="Someya N."/>
            <person name="Ikeda T."/>
        </authorList>
    </citation>
    <scope>NUCLEOTIDE SEQUENCE [LARGE SCALE GENOMIC DNA]</scope>
    <source>
        <strain evidence="1 2">StLB037</strain>
    </source>
</reference>
<evidence type="ECO:0000313" key="1">
    <source>
        <dbReference type="EMBL" id="BAJ76211.1"/>
    </source>
</evidence>
<name>E8NDE5_MICTS</name>
<organism evidence="1 2">
    <name type="scientific">Microbacterium testaceum (strain StLB037)</name>
    <dbReference type="NCBI Taxonomy" id="979556"/>
    <lineage>
        <taxon>Bacteria</taxon>
        <taxon>Bacillati</taxon>
        <taxon>Actinomycetota</taxon>
        <taxon>Actinomycetes</taxon>
        <taxon>Micrococcales</taxon>
        <taxon>Microbacteriaceae</taxon>
        <taxon>Microbacterium</taxon>
    </lineage>
</organism>
<dbReference type="HOGENOM" id="CLU_2465624_0_0_11"/>
<evidence type="ECO:0000313" key="2">
    <source>
        <dbReference type="Proteomes" id="UP000008975"/>
    </source>
</evidence>
<sequence>MSTLPTRAPQHTAATPTVSLPLITDRPVGFVDRLTLRLGLWLLTRHAARVHVIELRTASAHRAHVQSAERSRRERDWYRTASLMRPTA</sequence>
<proteinExistence type="predicted"/>
<reference key="2">
    <citation type="submission" date="2011-02" db="EMBL/GenBank/DDBJ databases">
        <title>Genome sequence of Microbacterium testaceum StLB037.</title>
        <authorList>
            <person name="Morohoshi T."/>
            <person name="Wang W.Z."/>
            <person name="Someya N."/>
            <person name="Ikeda T."/>
        </authorList>
    </citation>
    <scope>NUCLEOTIDE SEQUENCE</scope>
    <source>
        <strain>StLB037</strain>
    </source>
</reference>
<dbReference type="Proteomes" id="UP000008975">
    <property type="component" value="Chromosome"/>
</dbReference>
<dbReference type="RefSeq" id="WP_013586333.1">
    <property type="nucleotide sequence ID" value="NC_015125.1"/>
</dbReference>
<gene>
    <name evidence="1" type="ordered locus">MTES_3247</name>
</gene>
<dbReference type="AlphaFoldDB" id="E8NDE5"/>